<accession>A0A433YE27</accession>
<dbReference type="SUPFAM" id="SSF52540">
    <property type="entry name" value="P-loop containing nucleoside triphosphate hydrolases"/>
    <property type="match status" value="1"/>
</dbReference>
<dbReference type="EC" id="2.7.11.1" evidence="1"/>
<dbReference type="PROSITE" id="PS00107">
    <property type="entry name" value="PROTEIN_KINASE_ATP"/>
    <property type="match status" value="1"/>
</dbReference>
<comment type="catalytic activity">
    <reaction evidence="8">
        <text>L-seryl-[protein] + ATP = O-phospho-L-seryl-[protein] + ADP + H(+)</text>
        <dbReference type="Rhea" id="RHEA:17989"/>
        <dbReference type="Rhea" id="RHEA-COMP:9863"/>
        <dbReference type="Rhea" id="RHEA-COMP:11604"/>
        <dbReference type="ChEBI" id="CHEBI:15378"/>
        <dbReference type="ChEBI" id="CHEBI:29999"/>
        <dbReference type="ChEBI" id="CHEBI:30616"/>
        <dbReference type="ChEBI" id="CHEBI:83421"/>
        <dbReference type="ChEBI" id="CHEBI:456216"/>
        <dbReference type="EC" id="2.7.11.1"/>
    </reaction>
</comment>
<dbReference type="GO" id="GO:0005524">
    <property type="term" value="F:ATP binding"/>
    <property type="evidence" value="ECO:0007669"/>
    <property type="project" value="UniProtKB-UniRule"/>
</dbReference>
<evidence type="ECO:0000256" key="7">
    <source>
        <dbReference type="ARBA" id="ARBA00047899"/>
    </source>
</evidence>
<dbReference type="Gene3D" id="3.30.200.20">
    <property type="entry name" value="Phosphorylase Kinase, domain 1"/>
    <property type="match status" value="1"/>
</dbReference>
<proteinExistence type="predicted"/>
<evidence type="ECO:0000256" key="4">
    <source>
        <dbReference type="ARBA" id="ARBA00022741"/>
    </source>
</evidence>
<evidence type="ECO:0000256" key="1">
    <source>
        <dbReference type="ARBA" id="ARBA00012513"/>
    </source>
</evidence>
<comment type="catalytic activity">
    <reaction evidence="7">
        <text>L-threonyl-[protein] + ATP = O-phospho-L-threonyl-[protein] + ADP + H(+)</text>
        <dbReference type="Rhea" id="RHEA:46608"/>
        <dbReference type="Rhea" id="RHEA-COMP:11060"/>
        <dbReference type="Rhea" id="RHEA-COMP:11605"/>
        <dbReference type="ChEBI" id="CHEBI:15378"/>
        <dbReference type="ChEBI" id="CHEBI:30013"/>
        <dbReference type="ChEBI" id="CHEBI:30616"/>
        <dbReference type="ChEBI" id="CHEBI:61977"/>
        <dbReference type="ChEBI" id="CHEBI:456216"/>
        <dbReference type="EC" id="2.7.11.1"/>
    </reaction>
</comment>
<evidence type="ECO:0000256" key="9">
    <source>
        <dbReference type="PROSITE-ProRule" id="PRU10141"/>
    </source>
</evidence>
<dbReference type="PANTHER" id="PTHR24363">
    <property type="entry name" value="SERINE/THREONINE PROTEIN KINASE"/>
    <property type="match status" value="1"/>
</dbReference>
<keyword evidence="4 9" id="KW-0547">Nucleotide-binding</keyword>
<evidence type="ECO:0000313" key="11">
    <source>
        <dbReference type="EMBL" id="RUT48128.1"/>
    </source>
</evidence>
<dbReference type="RefSeq" id="WP_127190548.1">
    <property type="nucleotide sequence ID" value="NZ_RZNY01000002.1"/>
</dbReference>
<keyword evidence="3" id="KW-0808">Transferase</keyword>
<dbReference type="PANTHER" id="PTHR24363:SF0">
    <property type="entry name" value="SERINE_THREONINE KINASE LIKE DOMAIN CONTAINING 1"/>
    <property type="match status" value="1"/>
</dbReference>
<feature type="domain" description="Protein kinase" evidence="10">
    <location>
        <begin position="17"/>
        <end position="262"/>
    </location>
</feature>
<keyword evidence="12" id="KW-1185">Reference proteome</keyword>
<evidence type="ECO:0000259" key="10">
    <source>
        <dbReference type="PROSITE" id="PS50011"/>
    </source>
</evidence>
<evidence type="ECO:0000256" key="5">
    <source>
        <dbReference type="ARBA" id="ARBA00022777"/>
    </source>
</evidence>
<dbReference type="Proteomes" id="UP000279446">
    <property type="component" value="Unassembled WGS sequence"/>
</dbReference>
<dbReference type="CDD" id="cd14014">
    <property type="entry name" value="STKc_PknB_like"/>
    <property type="match status" value="1"/>
</dbReference>
<dbReference type="Pfam" id="PF00069">
    <property type="entry name" value="Pkinase"/>
    <property type="match status" value="1"/>
</dbReference>
<dbReference type="Gene3D" id="3.40.50.300">
    <property type="entry name" value="P-loop containing nucleotide triphosphate hydrolases"/>
    <property type="match status" value="1"/>
</dbReference>
<evidence type="ECO:0000313" key="12">
    <source>
        <dbReference type="Proteomes" id="UP000279446"/>
    </source>
</evidence>
<dbReference type="PROSITE" id="PS50011">
    <property type="entry name" value="PROTEIN_KINASE_DOM"/>
    <property type="match status" value="1"/>
</dbReference>
<dbReference type="InterPro" id="IPR000719">
    <property type="entry name" value="Prot_kinase_dom"/>
</dbReference>
<dbReference type="AlphaFoldDB" id="A0A433YE27"/>
<dbReference type="InterPro" id="IPR011009">
    <property type="entry name" value="Kinase-like_dom_sf"/>
</dbReference>
<dbReference type="SMART" id="SM00220">
    <property type="entry name" value="S_TKc"/>
    <property type="match status" value="1"/>
</dbReference>
<dbReference type="PROSITE" id="PS00108">
    <property type="entry name" value="PROTEIN_KINASE_ST"/>
    <property type="match status" value="1"/>
</dbReference>
<reference evidence="11 12" key="1">
    <citation type="submission" date="2018-12" db="EMBL/GenBank/DDBJ databases">
        <authorList>
            <person name="Sun L."/>
            <person name="Chen Z."/>
        </authorList>
    </citation>
    <scope>NUCLEOTIDE SEQUENCE [LARGE SCALE GENOMIC DNA]</scope>
    <source>
        <strain evidence="11 12">DSM 15890</strain>
    </source>
</reference>
<dbReference type="InterPro" id="IPR027417">
    <property type="entry name" value="P-loop_NTPase"/>
</dbReference>
<name>A0A433YE27_9BACL</name>
<sequence>MNFEPRLGLGDVLADRYQIQRVLGDGGMSRVYLAADLKLTGKIWAVKESVAHASIGMTMEEEASILISLNHHRLPRIVDFINLDSAGYSYMVMDFIQGVHLDQFLNKQGSRLPLDTLLIFGLQICEGLHYLHTHHPPVIHRDLKPANLLVDEAQEIRFIDFGIARNYKENKPEDTVKLGTVGFAAPEQYGGRQSDGRSDLYSLGAVLMYLGTDCQYSEWSIEATGNFQNNGYGALLPVINRLLQFHPEERYSTAAEVGNELRKLRSDHGIKANHTRKIEDRARCYVIALAGASSGVGTTHTAIALANSIARTGNRVAIAELDLKATAFQRISGIINGKESAKVTTVRNFRFGGVQYVRAPSRSELISLLAGNFNYVVCDLGSSRRKDLMEEFFRADVQVVIGSGAEWRQEDLEKFIEFSEEVPQRNLVCCIPMATPAILQRLKRKLGIQRVYSAPLEPDPFDPREEMVIALSSLYSDLLPQSVSSGRWGLLLKGKRRRGNH</sequence>
<dbReference type="InterPro" id="IPR017441">
    <property type="entry name" value="Protein_kinase_ATP_BS"/>
</dbReference>
<feature type="binding site" evidence="9">
    <location>
        <position position="47"/>
    </location>
    <ligand>
        <name>ATP</name>
        <dbReference type="ChEBI" id="CHEBI:30616"/>
    </ligand>
</feature>
<organism evidence="11 12">
    <name type="scientific">Paenibacillus anaericanus</name>
    <dbReference type="NCBI Taxonomy" id="170367"/>
    <lineage>
        <taxon>Bacteria</taxon>
        <taxon>Bacillati</taxon>
        <taxon>Bacillota</taxon>
        <taxon>Bacilli</taxon>
        <taxon>Bacillales</taxon>
        <taxon>Paenibacillaceae</taxon>
        <taxon>Paenibacillus</taxon>
    </lineage>
</organism>
<evidence type="ECO:0000256" key="8">
    <source>
        <dbReference type="ARBA" id="ARBA00048679"/>
    </source>
</evidence>
<dbReference type="InterPro" id="IPR008271">
    <property type="entry name" value="Ser/Thr_kinase_AS"/>
</dbReference>
<dbReference type="InterPro" id="IPR002586">
    <property type="entry name" value="CobQ/CobB/MinD/ParA_Nub-bd_dom"/>
</dbReference>
<dbReference type="Pfam" id="PF01656">
    <property type="entry name" value="CbiA"/>
    <property type="match status" value="1"/>
</dbReference>
<keyword evidence="6 9" id="KW-0067">ATP-binding</keyword>
<evidence type="ECO:0000256" key="6">
    <source>
        <dbReference type="ARBA" id="ARBA00022840"/>
    </source>
</evidence>
<dbReference type="SUPFAM" id="SSF56112">
    <property type="entry name" value="Protein kinase-like (PK-like)"/>
    <property type="match status" value="1"/>
</dbReference>
<dbReference type="Gene3D" id="1.10.510.10">
    <property type="entry name" value="Transferase(Phosphotransferase) domain 1"/>
    <property type="match status" value="1"/>
</dbReference>
<protein>
    <recommendedName>
        <fullName evidence="1">non-specific serine/threonine protein kinase</fullName>
        <ecNumber evidence="1">2.7.11.1</ecNumber>
    </recommendedName>
</protein>
<dbReference type="GO" id="GO:0004674">
    <property type="term" value="F:protein serine/threonine kinase activity"/>
    <property type="evidence" value="ECO:0007669"/>
    <property type="project" value="UniProtKB-KW"/>
</dbReference>
<dbReference type="EMBL" id="RZNY01000002">
    <property type="protein sequence ID" value="RUT48128.1"/>
    <property type="molecule type" value="Genomic_DNA"/>
</dbReference>
<comment type="caution">
    <text evidence="11">The sequence shown here is derived from an EMBL/GenBank/DDBJ whole genome shotgun (WGS) entry which is preliminary data.</text>
</comment>
<keyword evidence="5 11" id="KW-0418">Kinase</keyword>
<dbReference type="OrthoDB" id="9788659at2"/>
<evidence type="ECO:0000256" key="3">
    <source>
        <dbReference type="ARBA" id="ARBA00022679"/>
    </source>
</evidence>
<gene>
    <name evidence="11" type="ORF">EJP82_03030</name>
</gene>
<evidence type="ECO:0000256" key="2">
    <source>
        <dbReference type="ARBA" id="ARBA00022527"/>
    </source>
</evidence>
<keyword evidence="2 11" id="KW-0723">Serine/threonine-protein kinase</keyword>